<reference evidence="1" key="2">
    <citation type="submission" date="2020-06" db="EMBL/GenBank/DDBJ databases">
        <title>Helianthus annuus Genome sequencing and assembly Release 2.</title>
        <authorList>
            <person name="Gouzy J."/>
            <person name="Langlade N."/>
            <person name="Munos S."/>
        </authorList>
    </citation>
    <scope>NUCLEOTIDE SEQUENCE</scope>
    <source>
        <tissue evidence="1">Leaves</tissue>
    </source>
</reference>
<dbReference type="AlphaFoldDB" id="A0A9K3I505"/>
<gene>
    <name evidence="1" type="ORF">HanXRQr2_Chr09g0376491</name>
</gene>
<reference evidence="1" key="1">
    <citation type="journal article" date="2017" name="Nature">
        <title>The sunflower genome provides insights into oil metabolism, flowering and Asterid evolution.</title>
        <authorList>
            <person name="Badouin H."/>
            <person name="Gouzy J."/>
            <person name="Grassa C.J."/>
            <person name="Murat F."/>
            <person name="Staton S.E."/>
            <person name="Cottret L."/>
            <person name="Lelandais-Briere C."/>
            <person name="Owens G.L."/>
            <person name="Carrere S."/>
            <person name="Mayjonade B."/>
            <person name="Legrand L."/>
            <person name="Gill N."/>
            <person name="Kane N.C."/>
            <person name="Bowers J.E."/>
            <person name="Hubner S."/>
            <person name="Bellec A."/>
            <person name="Berard A."/>
            <person name="Berges H."/>
            <person name="Blanchet N."/>
            <person name="Boniface M.C."/>
            <person name="Brunel D."/>
            <person name="Catrice O."/>
            <person name="Chaidir N."/>
            <person name="Claudel C."/>
            <person name="Donnadieu C."/>
            <person name="Faraut T."/>
            <person name="Fievet G."/>
            <person name="Helmstetter N."/>
            <person name="King M."/>
            <person name="Knapp S.J."/>
            <person name="Lai Z."/>
            <person name="Le Paslier M.C."/>
            <person name="Lippi Y."/>
            <person name="Lorenzon L."/>
            <person name="Mandel J.R."/>
            <person name="Marage G."/>
            <person name="Marchand G."/>
            <person name="Marquand E."/>
            <person name="Bret-Mestries E."/>
            <person name="Morien E."/>
            <person name="Nambeesan S."/>
            <person name="Nguyen T."/>
            <person name="Pegot-Espagnet P."/>
            <person name="Pouilly N."/>
            <person name="Raftis F."/>
            <person name="Sallet E."/>
            <person name="Schiex T."/>
            <person name="Thomas J."/>
            <person name="Vandecasteele C."/>
            <person name="Vares D."/>
            <person name="Vear F."/>
            <person name="Vautrin S."/>
            <person name="Crespi M."/>
            <person name="Mangin B."/>
            <person name="Burke J.M."/>
            <person name="Salse J."/>
            <person name="Munos S."/>
            <person name="Vincourt P."/>
            <person name="Rieseberg L.H."/>
            <person name="Langlade N.B."/>
        </authorList>
    </citation>
    <scope>NUCLEOTIDE SEQUENCE</scope>
    <source>
        <tissue evidence="1">Leaves</tissue>
    </source>
</reference>
<organism evidence="1 2">
    <name type="scientific">Helianthus annuus</name>
    <name type="common">Common sunflower</name>
    <dbReference type="NCBI Taxonomy" id="4232"/>
    <lineage>
        <taxon>Eukaryota</taxon>
        <taxon>Viridiplantae</taxon>
        <taxon>Streptophyta</taxon>
        <taxon>Embryophyta</taxon>
        <taxon>Tracheophyta</taxon>
        <taxon>Spermatophyta</taxon>
        <taxon>Magnoliopsida</taxon>
        <taxon>eudicotyledons</taxon>
        <taxon>Gunneridae</taxon>
        <taxon>Pentapetalae</taxon>
        <taxon>asterids</taxon>
        <taxon>campanulids</taxon>
        <taxon>Asterales</taxon>
        <taxon>Asteraceae</taxon>
        <taxon>Asteroideae</taxon>
        <taxon>Heliantheae alliance</taxon>
        <taxon>Heliantheae</taxon>
        <taxon>Helianthus</taxon>
    </lineage>
</organism>
<sequence length="49" mass="5914">MRSQRDLQEIQHLAWMVWQVLFQMGHLQSLIQVKISSLLDHLFPLYTCM</sequence>
<keyword evidence="2" id="KW-1185">Reference proteome</keyword>
<comment type="caution">
    <text evidence="1">The sequence shown here is derived from an EMBL/GenBank/DDBJ whole genome shotgun (WGS) entry which is preliminary data.</text>
</comment>
<accession>A0A9K3I505</accession>
<name>A0A9K3I505_HELAN</name>
<dbReference type="EMBL" id="MNCJ02000324">
    <property type="protein sequence ID" value="KAF5789884.1"/>
    <property type="molecule type" value="Genomic_DNA"/>
</dbReference>
<proteinExistence type="predicted"/>
<evidence type="ECO:0000313" key="1">
    <source>
        <dbReference type="EMBL" id="KAF5789884.1"/>
    </source>
</evidence>
<dbReference type="Gramene" id="mRNA:HanXRQr2_Chr09g0376491">
    <property type="protein sequence ID" value="CDS:HanXRQr2_Chr09g0376491.1"/>
    <property type="gene ID" value="HanXRQr2_Chr09g0376491"/>
</dbReference>
<protein>
    <submittedName>
        <fullName evidence="1">Uncharacterized protein</fullName>
    </submittedName>
</protein>
<dbReference type="Proteomes" id="UP000215914">
    <property type="component" value="Unassembled WGS sequence"/>
</dbReference>
<evidence type="ECO:0000313" key="2">
    <source>
        <dbReference type="Proteomes" id="UP000215914"/>
    </source>
</evidence>